<dbReference type="OrthoDB" id="509124at2759"/>
<sequence length="198" mass="22136">MAAIVGAAVAFVLISLLLLVAIIQNSVDNDRLIATPSIPLKNAVLTAFASTKVKGSADEVFSVVQNYKGYSDWSPFHEYKWKDVSLDGVPRVGSMGTFKLTMEDFPERLIPVTLTVLDRENRKIAEKSTSYPKWLLSSERVQEVVSIEGQPGFCEYRTYQTVEGIGAYYLLLTVQEDLNDCQNKCATELKAFVEQEKR</sequence>
<evidence type="ECO:0000313" key="2">
    <source>
        <dbReference type="Proteomes" id="UP000070700"/>
    </source>
</evidence>
<keyword evidence="2" id="KW-1185">Reference proteome</keyword>
<name>A0A194XQJ8_MOLSC</name>
<gene>
    <name evidence="1" type="ORF">LY89DRAFT_575707</name>
</gene>
<dbReference type="KEGG" id="psco:LY89DRAFT_575707"/>
<reference evidence="1 2" key="1">
    <citation type="submission" date="2015-10" db="EMBL/GenBank/DDBJ databases">
        <title>Full genome of DAOMC 229536 Phialocephala scopiformis, a fungal endophyte of spruce producing the potent anti-insectan compound rugulosin.</title>
        <authorList>
            <consortium name="DOE Joint Genome Institute"/>
            <person name="Walker A.K."/>
            <person name="Frasz S.L."/>
            <person name="Seifert K.A."/>
            <person name="Miller J.D."/>
            <person name="Mondo S.J."/>
            <person name="Labutti K."/>
            <person name="Lipzen A."/>
            <person name="Dockter R."/>
            <person name="Kennedy M."/>
            <person name="Grigoriev I.V."/>
            <person name="Spatafora J.W."/>
        </authorList>
    </citation>
    <scope>NUCLEOTIDE SEQUENCE [LARGE SCALE GENOMIC DNA]</scope>
    <source>
        <strain evidence="1 2">CBS 120377</strain>
    </source>
</reference>
<dbReference type="AlphaFoldDB" id="A0A194XQJ8"/>
<dbReference type="SUPFAM" id="SSF55961">
    <property type="entry name" value="Bet v1-like"/>
    <property type="match status" value="1"/>
</dbReference>
<dbReference type="EMBL" id="KQ947406">
    <property type="protein sequence ID" value="KUJ22334.1"/>
    <property type="molecule type" value="Genomic_DNA"/>
</dbReference>
<evidence type="ECO:0000313" key="1">
    <source>
        <dbReference type="EMBL" id="KUJ22334.1"/>
    </source>
</evidence>
<dbReference type="GeneID" id="28818528"/>
<accession>A0A194XQJ8</accession>
<dbReference type="Proteomes" id="UP000070700">
    <property type="component" value="Unassembled WGS sequence"/>
</dbReference>
<protein>
    <submittedName>
        <fullName evidence="1">Uncharacterized protein</fullName>
    </submittedName>
</protein>
<proteinExistence type="predicted"/>
<dbReference type="InParanoid" id="A0A194XQJ8"/>
<organism evidence="1 2">
    <name type="scientific">Mollisia scopiformis</name>
    <name type="common">Conifer needle endophyte fungus</name>
    <name type="synonym">Phialocephala scopiformis</name>
    <dbReference type="NCBI Taxonomy" id="149040"/>
    <lineage>
        <taxon>Eukaryota</taxon>
        <taxon>Fungi</taxon>
        <taxon>Dikarya</taxon>
        <taxon>Ascomycota</taxon>
        <taxon>Pezizomycotina</taxon>
        <taxon>Leotiomycetes</taxon>
        <taxon>Helotiales</taxon>
        <taxon>Mollisiaceae</taxon>
        <taxon>Mollisia</taxon>
    </lineage>
</organism>
<dbReference type="RefSeq" id="XP_018076689.1">
    <property type="nucleotide sequence ID" value="XM_018208802.1"/>
</dbReference>